<dbReference type="CDD" id="cd01598">
    <property type="entry name" value="PurB"/>
    <property type="match status" value="1"/>
</dbReference>
<keyword evidence="7 13" id="KW-0456">Lyase</keyword>
<evidence type="ECO:0000256" key="3">
    <source>
        <dbReference type="ARBA" id="ARBA00008273"/>
    </source>
</evidence>
<dbReference type="SUPFAM" id="SSF48557">
    <property type="entry name" value="L-aspartase-like"/>
    <property type="match status" value="1"/>
</dbReference>
<dbReference type="Gene3D" id="1.20.200.10">
    <property type="entry name" value="Fumarase/aspartase (Central domain)"/>
    <property type="match status" value="1"/>
</dbReference>
<organism evidence="16 17">
    <name type="scientific">Capnocytophaga felis</name>
    <dbReference type="NCBI Taxonomy" id="2267611"/>
    <lineage>
        <taxon>Bacteria</taxon>
        <taxon>Pseudomonadati</taxon>
        <taxon>Bacteroidota</taxon>
        <taxon>Flavobacteriia</taxon>
        <taxon>Flavobacteriales</taxon>
        <taxon>Flavobacteriaceae</taxon>
        <taxon>Capnocytophaga</taxon>
    </lineage>
</organism>
<dbReference type="GO" id="GO:0004018">
    <property type="term" value="F:N6-(1,2-dicarboxyethyl)AMP AMP-lyase (fumarate-forming) activity"/>
    <property type="evidence" value="ECO:0007669"/>
    <property type="project" value="UniProtKB-UniRule"/>
</dbReference>
<comment type="similarity">
    <text evidence="3 13">Belongs to the lyase 1 family. Adenylosuccinate lyase subfamily.</text>
</comment>
<dbReference type="Proteomes" id="UP000398217">
    <property type="component" value="Unassembled WGS sequence"/>
</dbReference>
<dbReference type="Pfam" id="PF08328">
    <property type="entry name" value="ASL_C"/>
    <property type="match status" value="1"/>
</dbReference>
<dbReference type="EC" id="4.3.2.2" evidence="4 12"/>
<sequence length="445" mass="50667">MSLQAISPIDGRYADKTKELVPFFSEEALIKYRILVEVEYFIALCELPLPQLKDFPKDFFPKLRELYQNFNLASALEVKEIEKTTNHDVKAVEYFIKKAFDTLNISEYKEFIHFGLTSQDINNTAVPLSVKEAMNDVYYAKLQYVIDGLKMFVSQWKDVPLLARTHGQPASPTRLGKEIEVFAVRIEEQLKQLKNIPFSAKFGGATGNYNAHNVAYPSVNWKAFGTNFVENILGLHHSFPTTQIEHYDNLASLFDALKRINTILIDFNRDIWTYISMDYFKQKIKAGEVGSSAMPHKVNPIDFENSEGNLGIANAIFEHLSAKLPISRLQRDLTDSTVLRNVGVPFGHTLIGLNSTLKGMGKLLLNEEKIRWDLQQNWAVVAEAVQTILRREGYPNPYEALKGLTRTNEKINQQTIASFIETLNICETVKNELKAITPENYTGIF</sequence>
<dbReference type="InterPro" id="IPR047136">
    <property type="entry name" value="PurB_bact"/>
</dbReference>
<dbReference type="InterPro" id="IPR024083">
    <property type="entry name" value="Fumarase/histidase_N"/>
</dbReference>
<evidence type="ECO:0000256" key="1">
    <source>
        <dbReference type="ARBA" id="ARBA00004706"/>
    </source>
</evidence>
<dbReference type="InterPro" id="IPR008948">
    <property type="entry name" value="L-Aspartase-like"/>
</dbReference>
<reference evidence="17" key="1">
    <citation type="journal article" date="2020" name="Int. J. Syst. Evol. Microbiol.">
        <title>Capnocytophaga felis sp. nov. isolated from the feline oral cavity.</title>
        <authorList>
            <person name="Suzuki M."/>
            <person name="Umeda K."/>
            <person name="Kimura M."/>
            <person name="Imaoka K."/>
            <person name="Morikawa S."/>
            <person name="Maeda K."/>
        </authorList>
    </citation>
    <scope>NUCLEOTIDE SEQUENCE [LARGE SCALE GENOMIC DNA]</scope>
    <source>
        <strain evidence="17">KC07070</strain>
    </source>
</reference>
<evidence type="ECO:0000256" key="7">
    <source>
        <dbReference type="ARBA" id="ARBA00023239"/>
    </source>
</evidence>
<dbReference type="NCBIfam" id="NF006764">
    <property type="entry name" value="PRK09285.1"/>
    <property type="match status" value="1"/>
</dbReference>
<evidence type="ECO:0000313" key="16">
    <source>
        <dbReference type="EMBL" id="GET47121.1"/>
    </source>
</evidence>
<dbReference type="AlphaFoldDB" id="A0A5M4BC27"/>
<dbReference type="InterPro" id="IPR000362">
    <property type="entry name" value="Fumarate_lyase_fam"/>
</dbReference>
<comment type="function">
    <text evidence="9">Catalyzes two reactions in de novo purine nucleotide biosynthesis. Catalyzes the breakdown of 5-aminoimidazole- (N-succinylocarboxamide) ribotide (SAICAR or 2-[5-amino-1-(5-phospho-beta-D-ribosyl)imidazole-4-carboxamido]succinate) to 5-aminoimidazole-4-carboxamide ribotide (AICAR or 5-amino-1-(5-phospho-beta-D-ribosyl)imidazole-4-carboxamide) and fumarate, and of adenylosuccinate (ADS or N(6)-(1,2-dicarboxyethyl)-AMP) to adenosine monophosphate (AMP) and fumarate.</text>
</comment>
<dbReference type="EMBL" id="BLBC01000026">
    <property type="protein sequence ID" value="GET47121.1"/>
    <property type="molecule type" value="Genomic_DNA"/>
</dbReference>
<comment type="pathway">
    <text evidence="2 13">Purine metabolism; AMP biosynthesis via de novo pathway; AMP from IMP: step 2/2.</text>
</comment>
<dbReference type="GO" id="GO:0006189">
    <property type="term" value="P:'de novo' IMP biosynthetic process"/>
    <property type="evidence" value="ECO:0007669"/>
    <property type="project" value="UniProtKB-UniPathway"/>
</dbReference>
<evidence type="ECO:0000313" key="17">
    <source>
        <dbReference type="Proteomes" id="UP000398217"/>
    </source>
</evidence>
<dbReference type="PROSITE" id="PS00163">
    <property type="entry name" value="FUMARATE_LYASES"/>
    <property type="match status" value="1"/>
</dbReference>
<evidence type="ECO:0000259" key="14">
    <source>
        <dbReference type="Pfam" id="PF00206"/>
    </source>
</evidence>
<dbReference type="Pfam" id="PF00206">
    <property type="entry name" value="Lyase_1"/>
    <property type="match status" value="1"/>
</dbReference>
<protein>
    <recommendedName>
        <fullName evidence="5 12">Adenylosuccinate lyase</fullName>
        <shortName evidence="13">ASL</shortName>
        <ecNumber evidence="4 12">4.3.2.2</ecNumber>
    </recommendedName>
    <alternativeName>
        <fullName evidence="10 13">Adenylosuccinase</fullName>
    </alternativeName>
</protein>
<dbReference type="UniPathway" id="UPA00075">
    <property type="reaction ID" value="UER00336"/>
</dbReference>
<comment type="catalytic activity">
    <reaction evidence="11">
        <text>N(6)-(1,2-dicarboxyethyl)-AMP = fumarate + AMP</text>
        <dbReference type="Rhea" id="RHEA:16853"/>
        <dbReference type="ChEBI" id="CHEBI:29806"/>
        <dbReference type="ChEBI" id="CHEBI:57567"/>
        <dbReference type="ChEBI" id="CHEBI:456215"/>
        <dbReference type="EC" id="4.3.2.2"/>
    </reaction>
    <physiologicalReaction direction="left-to-right" evidence="11">
        <dbReference type="Rhea" id="RHEA:16854"/>
    </physiologicalReaction>
</comment>
<dbReference type="GO" id="GO:0070626">
    <property type="term" value="F:(S)-2-(5-amino-1-(5-phospho-D-ribosyl)imidazole-4-carboxamido) succinate lyase (fumarate-forming) activity"/>
    <property type="evidence" value="ECO:0007669"/>
    <property type="project" value="RHEA"/>
</dbReference>
<evidence type="ECO:0000256" key="11">
    <source>
        <dbReference type="ARBA" id="ARBA00049115"/>
    </source>
</evidence>
<dbReference type="RefSeq" id="WP_155285730.1">
    <property type="nucleotide sequence ID" value="NZ_BLBC01000026.1"/>
</dbReference>
<evidence type="ECO:0000256" key="5">
    <source>
        <dbReference type="ARBA" id="ARBA00017058"/>
    </source>
</evidence>
<dbReference type="GO" id="GO:0044208">
    <property type="term" value="P:'de novo' AMP biosynthetic process"/>
    <property type="evidence" value="ECO:0007669"/>
    <property type="project" value="UniProtKB-UniPathway"/>
</dbReference>
<keyword evidence="17" id="KW-1185">Reference proteome</keyword>
<dbReference type="NCBIfam" id="TIGR00928">
    <property type="entry name" value="purB"/>
    <property type="match status" value="1"/>
</dbReference>
<comment type="caution">
    <text evidence="16">The sequence shown here is derived from an EMBL/GenBank/DDBJ whole genome shotgun (WGS) entry which is preliminary data.</text>
</comment>
<dbReference type="Gene3D" id="1.10.275.10">
    <property type="entry name" value="Fumarase/aspartase (N-terminal domain)"/>
    <property type="match status" value="1"/>
</dbReference>
<feature type="domain" description="Adenylosuccinate lyase PurB C-terminal" evidence="15">
    <location>
        <begin position="327"/>
        <end position="442"/>
    </location>
</feature>
<evidence type="ECO:0000256" key="8">
    <source>
        <dbReference type="ARBA" id="ARBA00024477"/>
    </source>
</evidence>
<feature type="domain" description="Fumarate lyase N-terminal" evidence="14">
    <location>
        <begin position="11"/>
        <end position="308"/>
    </location>
</feature>
<dbReference type="PANTHER" id="PTHR43411:SF1">
    <property type="entry name" value="ADENYLOSUCCINATE LYASE"/>
    <property type="match status" value="1"/>
</dbReference>
<proteinExistence type="inferred from homology"/>
<accession>A0A5M4BC27</accession>
<keyword evidence="6 13" id="KW-0658">Purine biosynthesis</keyword>
<comment type="pathway">
    <text evidence="1 13">Purine metabolism; IMP biosynthesis via de novo pathway; 5-amino-1-(5-phospho-D-ribosyl)imidazole-4-carboxamide from 5-amino-1-(5-phospho-D-ribosyl)imidazole-4-carboxylate: step 2/2.</text>
</comment>
<dbReference type="InterPro" id="IPR020557">
    <property type="entry name" value="Fumarate_lyase_CS"/>
</dbReference>
<evidence type="ECO:0000256" key="12">
    <source>
        <dbReference type="NCBIfam" id="TIGR00928"/>
    </source>
</evidence>
<name>A0A5M4BC27_9FLAO</name>
<evidence type="ECO:0000256" key="4">
    <source>
        <dbReference type="ARBA" id="ARBA00012339"/>
    </source>
</evidence>
<evidence type="ECO:0000256" key="10">
    <source>
        <dbReference type="ARBA" id="ARBA00030717"/>
    </source>
</evidence>
<evidence type="ECO:0000259" key="15">
    <source>
        <dbReference type="Pfam" id="PF08328"/>
    </source>
</evidence>
<evidence type="ECO:0000256" key="13">
    <source>
        <dbReference type="RuleBase" id="RU361172"/>
    </source>
</evidence>
<dbReference type="InterPro" id="IPR013539">
    <property type="entry name" value="PurB_C"/>
</dbReference>
<dbReference type="InterPro" id="IPR004769">
    <property type="entry name" value="Pur_lyase"/>
</dbReference>
<dbReference type="UniPathway" id="UPA00074">
    <property type="reaction ID" value="UER00132"/>
</dbReference>
<comment type="catalytic activity">
    <reaction evidence="8">
        <text>(2S)-2-[5-amino-1-(5-phospho-beta-D-ribosyl)imidazole-4-carboxamido]succinate = 5-amino-1-(5-phospho-beta-D-ribosyl)imidazole-4-carboxamide + fumarate</text>
        <dbReference type="Rhea" id="RHEA:23920"/>
        <dbReference type="ChEBI" id="CHEBI:29806"/>
        <dbReference type="ChEBI" id="CHEBI:58443"/>
        <dbReference type="ChEBI" id="CHEBI:58475"/>
        <dbReference type="EC" id="4.3.2.2"/>
    </reaction>
    <physiologicalReaction direction="left-to-right" evidence="8">
        <dbReference type="Rhea" id="RHEA:23921"/>
    </physiologicalReaction>
</comment>
<dbReference type="OrthoDB" id="9768878at2"/>
<gene>
    <name evidence="16" type="primary">purB</name>
    <name evidence="16" type="ORF">RCZ01_24230</name>
</gene>
<dbReference type="PANTHER" id="PTHR43411">
    <property type="entry name" value="ADENYLOSUCCINATE LYASE"/>
    <property type="match status" value="1"/>
</dbReference>
<dbReference type="InterPro" id="IPR022761">
    <property type="entry name" value="Fumarate_lyase_N"/>
</dbReference>
<evidence type="ECO:0000256" key="2">
    <source>
        <dbReference type="ARBA" id="ARBA00004734"/>
    </source>
</evidence>
<evidence type="ECO:0000256" key="6">
    <source>
        <dbReference type="ARBA" id="ARBA00022755"/>
    </source>
</evidence>
<evidence type="ECO:0000256" key="9">
    <source>
        <dbReference type="ARBA" id="ARBA00025012"/>
    </source>
</evidence>
<dbReference type="PRINTS" id="PR00149">
    <property type="entry name" value="FUMRATELYASE"/>
</dbReference>
<dbReference type="Gene3D" id="1.10.40.30">
    <property type="entry name" value="Fumarase/aspartase (C-terminal domain)"/>
    <property type="match status" value="1"/>
</dbReference>